<dbReference type="AlphaFoldDB" id="A0A1I1KJ15"/>
<gene>
    <name evidence="1" type="ORF">SAMN05421842_10640</name>
</gene>
<evidence type="ECO:0000313" key="1">
    <source>
        <dbReference type="EMBL" id="SFC60974.1"/>
    </source>
</evidence>
<dbReference type="RefSeq" id="WP_090089524.1">
    <property type="nucleotide sequence ID" value="NZ_FOMG01000006.1"/>
</dbReference>
<accession>A0A1I1KJ15</accession>
<evidence type="ECO:0000313" key="2">
    <source>
        <dbReference type="Proteomes" id="UP000199263"/>
    </source>
</evidence>
<organism evidence="1 2">
    <name type="scientific">Clostridium uliginosum</name>
    <dbReference type="NCBI Taxonomy" id="119641"/>
    <lineage>
        <taxon>Bacteria</taxon>
        <taxon>Bacillati</taxon>
        <taxon>Bacillota</taxon>
        <taxon>Clostridia</taxon>
        <taxon>Eubacteriales</taxon>
        <taxon>Clostridiaceae</taxon>
        <taxon>Clostridium</taxon>
    </lineage>
</organism>
<proteinExistence type="predicted"/>
<name>A0A1I1KJ15_9CLOT</name>
<keyword evidence="2" id="KW-1185">Reference proteome</keyword>
<dbReference type="EMBL" id="FOMG01000006">
    <property type="protein sequence ID" value="SFC60974.1"/>
    <property type="molecule type" value="Genomic_DNA"/>
</dbReference>
<dbReference type="Proteomes" id="UP000199263">
    <property type="component" value="Unassembled WGS sequence"/>
</dbReference>
<protein>
    <submittedName>
        <fullName evidence="1">Uncharacterized protein</fullName>
    </submittedName>
</protein>
<reference evidence="1 2" key="1">
    <citation type="submission" date="2016-10" db="EMBL/GenBank/DDBJ databases">
        <authorList>
            <person name="de Groot N.N."/>
        </authorList>
    </citation>
    <scope>NUCLEOTIDE SEQUENCE [LARGE SCALE GENOMIC DNA]</scope>
    <source>
        <strain evidence="1 2">DSM 12992</strain>
    </source>
</reference>
<sequence length="59" mass="7030">MFLDNKKLEAKIEFVNCNEKGKTQIQRFIDSVEEFIEKSQENSPKKFENIVADSDYQRE</sequence>